<dbReference type="EMBL" id="CAACVI010000001">
    <property type="protein sequence ID" value="VEN72532.1"/>
    <property type="molecule type" value="Genomic_DNA"/>
</dbReference>
<evidence type="ECO:0000256" key="3">
    <source>
        <dbReference type="SAM" id="SignalP"/>
    </source>
</evidence>
<keyword evidence="3" id="KW-0732">Signal</keyword>
<dbReference type="SMART" id="SM00028">
    <property type="entry name" value="TPR"/>
    <property type="match status" value="2"/>
</dbReference>
<feature type="region of interest" description="Disordered" evidence="2">
    <location>
        <begin position="115"/>
        <end position="142"/>
    </location>
</feature>
<name>A0A484HH98_9BACT</name>
<dbReference type="SUPFAM" id="SSF48452">
    <property type="entry name" value="TPR-like"/>
    <property type="match status" value="1"/>
</dbReference>
<dbReference type="InterPro" id="IPR019734">
    <property type="entry name" value="TPR_rpt"/>
</dbReference>
<dbReference type="InterPro" id="IPR014162">
    <property type="entry name" value="CpoB_C"/>
</dbReference>
<feature type="signal peptide" evidence="3">
    <location>
        <begin position="1"/>
        <end position="20"/>
    </location>
</feature>
<dbReference type="PROSITE" id="PS50005">
    <property type="entry name" value="TPR"/>
    <property type="match status" value="2"/>
</dbReference>
<proteinExistence type="predicted"/>
<reference evidence="4" key="1">
    <citation type="submission" date="2019-01" db="EMBL/GenBank/DDBJ databases">
        <authorList>
            <consortium name="Genoscope - CEA"/>
            <person name="William W."/>
        </authorList>
    </citation>
    <scope>NUCLEOTIDE SEQUENCE</scope>
    <source>
        <strain evidence="4">CR-1</strain>
    </source>
</reference>
<feature type="repeat" description="TPR" evidence="1">
    <location>
        <begin position="230"/>
        <end position="263"/>
    </location>
</feature>
<dbReference type="AlphaFoldDB" id="A0A484HH98"/>
<protein>
    <submittedName>
        <fullName evidence="4">Uncharacterized protein</fullName>
    </submittedName>
</protein>
<feature type="repeat" description="TPR" evidence="1">
    <location>
        <begin position="193"/>
        <end position="226"/>
    </location>
</feature>
<gene>
    <name evidence="4" type="ORF">EPICR_10031</name>
</gene>
<accession>A0A484HH98</accession>
<dbReference type="PROSITE" id="PS51257">
    <property type="entry name" value="PROKAR_LIPOPROTEIN"/>
    <property type="match status" value="1"/>
</dbReference>
<dbReference type="NCBIfam" id="TIGR02795">
    <property type="entry name" value="tol_pal_ybgF"/>
    <property type="match status" value="1"/>
</dbReference>
<dbReference type="Gene3D" id="1.25.40.10">
    <property type="entry name" value="Tetratricopeptide repeat domain"/>
    <property type="match status" value="1"/>
</dbReference>
<feature type="chain" id="PRO_5019822031" evidence="3">
    <location>
        <begin position="21"/>
        <end position="278"/>
    </location>
</feature>
<evidence type="ECO:0000256" key="1">
    <source>
        <dbReference type="PROSITE-ProRule" id="PRU00339"/>
    </source>
</evidence>
<dbReference type="InterPro" id="IPR011990">
    <property type="entry name" value="TPR-like_helical_dom_sf"/>
</dbReference>
<dbReference type="Pfam" id="PF13174">
    <property type="entry name" value="TPR_6"/>
    <property type="match status" value="3"/>
</dbReference>
<organism evidence="4">
    <name type="scientific">uncultured Desulfobacteraceae bacterium</name>
    <dbReference type="NCBI Taxonomy" id="218296"/>
    <lineage>
        <taxon>Bacteria</taxon>
        <taxon>Pseudomonadati</taxon>
        <taxon>Thermodesulfobacteriota</taxon>
        <taxon>Desulfobacteria</taxon>
        <taxon>Desulfobacterales</taxon>
        <taxon>Desulfobacteraceae</taxon>
        <taxon>environmental samples</taxon>
    </lineage>
</organism>
<keyword evidence="1" id="KW-0802">TPR repeat</keyword>
<sequence>MKRSIMVCLSVLFFSTGCTVSSVKQDMATKDQMKSAEAAIKMAEAMGPEVQAMQEYKDARKYYEMAQGEYATKAQGESVSEYVRNASDLKNKASENSKKAWDKIVMALKKAKGLPGASKAPADWPVGPAKTQESAMSKAAGDDRMKSLEKQHGKTDRILLYGNALNLFMDKKYDESLKLFQKYVNNYSDSLTDNARYWIGESFYMKGDYLAALESFNTVVTRYPDSNKIPDALFKIGMCRYNMNENDLAREAFKKVIREHSDSNGAKRARNFLSLKMD</sequence>
<evidence type="ECO:0000313" key="4">
    <source>
        <dbReference type="EMBL" id="VEN72532.1"/>
    </source>
</evidence>
<evidence type="ECO:0000256" key="2">
    <source>
        <dbReference type="SAM" id="MobiDB-lite"/>
    </source>
</evidence>